<dbReference type="InterPro" id="IPR011333">
    <property type="entry name" value="SKP1/BTB/POZ_sf"/>
</dbReference>
<gene>
    <name evidence="2" type="ORF">EW146_g1806</name>
</gene>
<dbReference type="Proteomes" id="UP000310158">
    <property type="component" value="Unassembled WGS sequence"/>
</dbReference>
<dbReference type="AlphaFoldDB" id="A0A4S4M347"/>
<comment type="caution">
    <text evidence="2">The sequence shown here is derived from an EMBL/GenBank/DDBJ whole genome shotgun (WGS) entry which is preliminary data.</text>
</comment>
<sequence length="216" mass="24941">MSSPNPILRHHDWYLSDDMSIFLVENRLFRIHQYFLVQNSPVLRDMFTLPLNVSDNDKDKEIEGSLDSKPISLPGVTILEFESLLKFFHQSMLDNFSMPVESWVALLSISHRFDIANICTRAIEMVFSETSPLDAVEQTVIATKFDIPAHHLFHAAKELIERSHPLDVQEIDQMSSDMIFRISTGREEYIRWTMRPKAQNSDFDTKIRAILSASNA</sequence>
<reference evidence="2 3" key="1">
    <citation type="submission" date="2019-02" db="EMBL/GenBank/DDBJ databases">
        <title>Genome sequencing of the rare red list fungi Bondarzewia mesenterica.</title>
        <authorList>
            <person name="Buettner E."/>
            <person name="Kellner H."/>
        </authorList>
    </citation>
    <scope>NUCLEOTIDE SEQUENCE [LARGE SCALE GENOMIC DNA]</scope>
    <source>
        <strain evidence="2 3">DSM 108281</strain>
    </source>
</reference>
<dbReference type="CDD" id="cd18186">
    <property type="entry name" value="BTB_POZ_ZBTB_KLHL-like"/>
    <property type="match status" value="1"/>
</dbReference>
<evidence type="ECO:0000313" key="2">
    <source>
        <dbReference type="EMBL" id="THH19335.1"/>
    </source>
</evidence>
<dbReference type="OrthoDB" id="2593747at2759"/>
<evidence type="ECO:0000259" key="1">
    <source>
        <dbReference type="PROSITE" id="PS50097"/>
    </source>
</evidence>
<dbReference type="Gene3D" id="3.30.710.10">
    <property type="entry name" value="Potassium Channel Kv1.1, Chain A"/>
    <property type="match status" value="1"/>
</dbReference>
<dbReference type="Pfam" id="PF00651">
    <property type="entry name" value="BTB"/>
    <property type="match status" value="1"/>
</dbReference>
<evidence type="ECO:0000313" key="3">
    <source>
        <dbReference type="Proteomes" id="UP000310158"/>
    </source>
</evidence>
<dbReference type="EMBL" id="SGPL01000048">
    <property type="protein sequence ID" value="THH19335.1"/>
    <property type="molecule type" value="Genomic_DNA"/>
</dbReference>
<dbReference type="SUPFAM" id="SSF54695">
    <property type="entry name" value="POZ domain"/>
    <property type="match status" value="1"/>
</dbReference>
<name>A0A4S4M347_9AGAM</name>
<keyword evidence="3" id="KW-1185">Reference proteome</keyword>
<feature type="domain" description="BTB" evidence="1">
    <location>
        <begin position="17"/>
        <end position="97"/>
    </location>
</feature>
<dbReference type="PROSITE" id="PS50097">
    <property type="entry name" value="BTB"/>
    <property type="match status" value="1"/>
</dbReference>
<protein>
    <recommendedName>
        <fullName evidence="1">BTB domain-containing protein</fullName>
    </recommendedName>
</protein>
<dbReference type="InterPro" id="IPR000210">
    <property type="entry name" value="BTB/POZ_dom"/>
</dbReference>
<organism evidence="2 3">
    <name type="scientific">Bondarzewia mesenterica</name>
    <dbReference type="NCBI Taxonomy" id="1095465"/>
    <lineage>
        <taxon>Eukaryota</taxon>
        <taxon>Fungi</taxon>
        <taxon>Dikarya</taxon>
        <taxon>Basidiomycota</taxon>
        <taxon>Agaricomycotina</taxon>
        <taxon>Agaricomycetes</taxon>
        <taxon>Russulales</taxon>
        <taxon>Bondarzewiaceae</taxon>
        <taxon>Bondarzewia</taxon>
    </lineage>
</organism>
<accession>A0A4S4M347</accession>
<proteinExistence type="predicted"/>